<dbReference type="PANTHER" id="PTHR43283:SF7">
    <property type="entry name" value="BETA-LACTAMASE-RELATED DOMAIN-CONTAINING PROTEIN"/>
    <property type="match status" value="1"/>
</dbReference>
<dbReference type="InterPro" id="IPR050789">
    <property type="entry name" value="Diverse_Enzym_Activities"/>
</dbReference>
<evidence type="ECO:0000313" key="4">
    <source>
        <dbReference type="Proteomes" id="UP000287447"/>
    </source>
</evidence>
<dbReference type="SUPFAM" id="SSF56601">
    <property type="entry name" value="beta-lactamase/transpeptidase-like"/>
    <property type="match status" value="1"/>
</dbReference>
<dbReference type="PANTHER" id="PTHR43283">
    <property type="entry name" value="BETA-LACTAMASE-RELATED"/>
    <property type="match status" value="1"/>
</dbReference>
<dbReference type="Proteomes" id="UP000287447">
    <property type="component" value="Unassembled WGS sequence"/>
</dbReference>
<evidence type="ECO:0000259" key="2">
    <source>
        <dbReference type="Pfam" id="PF00144"/>
    </source>
</evidence>
<dbReference type="InterPro" id="IPR012338">
    <property type="entry name" value="Beta-lactam/transpept-like"/>
</dbReference>
<dbReference type="Pfam" id="PF00144">
    <property type="entry name" value="Beta-lactamase"/>
    <property type="match status" value="1"/>
</dbReference>
<feature type="chain" id="PRO_5019241049" evidence="1">
    <location>
        <begin position="31"/>
        <end position="401"/>
    </location>
</feature>
<name>A0A437QXV5_9PROT</name>
<proteinExistence type="predicted"/>
<keyword evidence="3" id="KW-0378">Hydrolase</keyword>
<dbReference type="Gene3D" id="3.40.710.10">
    <property type="entry name" value="DD-peptidase/beta-lactamase superfamily"/>
    <property type="match status" value="1"/>
</dbReference>
<dbReference type="RefSeq" id="WP_127764719.1">
    <property type="nucleotide sequence ID" value="NZ_SADE01000001.1"/>
</dbReference>
<comment type="caution">
    <text evidence="3">The sequence shown here is derived from an EMBL/GenBank/DDBJ whole genome shotgun (WGS) entry which is preliminary data.</text>
</comment>
<protein>
    <submittedName>
        <fullName evidence="3">Class C beta-lactamase-related serine hydrolase</fullName>
    </submittedName>
</protein>
<feature type="signal peptide" evidence="1">
    <location>
        <begin position="1"/>
        <end position="30"/>
    </location>
</feature>
<dbReference type="GO" id="GO:0016787">
    <property type="term" value="F:hydrolase activity"/>
    <property type="evidence" value="ECO:0007669"/>
    <property type="project" value="UniProtKB-KW"/>
</dbReference>
<keyword evidence="4" id="KW-1185">Reference proteome</keyword>
<organism evidence="3 4">
    <name type="scientific">Hwanghaeella grinnelliae</name>
    <dbReference type="NCBI Taxonomy" id="2500179"/>
    <lineage>
        <taxon>Bacteria</taxon>
        <taxon>Pseudomonadati</taxon>
        <taxon>Pseudomonadota</taxon>
        <taxon>Alphaproteobacteria</taxon>
        <taxon>Rhodospirillales</taxon>
        <taxon>Rhodospirillaceae</taxon>
        <taxon>Hwanghaeella</taxon>
    </lineage>
</organism>
<dbReference type="EMBL" id="SADE01000001">
    <property type="protein sequence ID" value="RVU39348.1"/>
    <property type="molecule type" value="Genomic_DNA"/>
</dbReference>
<feature type="domain" description="Beta-lactamase-related" evidence="2">
    <location>
        <begin position="69"/>
        <end position="334"/>
    </location>
</feature>
<dbReference type="OrthoDB" id="9814204at2"/>
<gene>
    <name evidence="3" type="ORF">EOI86_08940</name>
</gene>
<keyword evidence="1" id="KW-0732">Signal</keyword>
<dbReference type="InterPro" id="IPR001466">
    <property type="entry name" value="Beta-lactam-related"/>
</dbReference>
<evidence type="ECO:0000256" key="1">
    <source>
        <dbReference type="SAM" id="SignalP"/>
    </source>
</evidence>
<dbReference type="AlphaFoldDB" id="A0A437QXV5"/>
<reference evidence="4" key="1">
    <citation type="submission" date="2019-01" db="EMBL/GenBank/DDBJ databases">
        <title>Gri0909 isolated from a small marine red alga.</title>
        <authorList>
            <person name="Kim J."/>
            <person name="Jeong S.E."/>
            <person name="Jeon C.O."/>
        </authorList>
    </citation>
    <scope>NUCLEOTIDE SEQUENCE [LARGE SCALE GENOMIC DNA]</scope>
    <source>
        <strain evidence="4">Gri0909</strain>
    </source>
</reference>
<evidence type="ECO:0000313" key="3">
    <source>
        <dbReference type="EMBL" id="RVU39348.1"/>
    </source>
</evidence>
<sequence>MFGTVRTRSAGIAYTLLALFCAFPTSTAVAAPAFQPRNVETFRATVNEAQSLGWRSEEIDAVIDYVTRMSTDSFIVSTGGKIVATVGDTHVPYEIHSMRKAMLSAVVGQHVGDGPRQIDLDASLEELGIDDVPIPLTALQKQATVLHLLRSMSGINHGAAASAGLTEDIDRRLGKEQNQPGTIWAYNNWDYNALTTVFETRTGLSVAEAFEKDVATPLGMSEFSSTSVHYLADPAVSRHRAAMFRMSASDLLAFGRMYLNNGKMGSQQVIPENWIANITGKAVETGIEGLRSGHGFLWWLPSPEDTGLPPGTYFAWGLGNQSLFVIPDWDTVIVHQSDTTAFVEKWMGMAEDGIPAEEALLKIALSCMNSSNASTDFCIEDRFTLRPEFDGLIATIVKAHK</sequence>
<accession>A0A437QXV5</accession>